<sequence length="172" mass="17549">MRRSGYLAIFAGAVIVACSALISFLLRFFGDGVPAGQEFVLTVAAVLIATGFGLQVASTVAGSFDDGTGDHDGDAEHDVTSGGTRHDDSRREFTDSAENPATGLGQVANIVIYAGAGTFLIGYVTDLFAPSDGGATTAAVIMLAAGVILIAGVALSLIAAARRRTERRRGIA</sequence>
<feature type="compositionally biased region" description="Basic and acidic residues" evidence="1">
    <location>
        <begin position="68"/>
        <end position="94"/>
    </location>
</feature>
<organism evidence="3 4">
    <name type="scientific">Brevibacterium luteolum</name>
    <dbReference type="NCBI Taxonomy" id="199591"/>
    <lineage>
        <taxon>Bacteria</taxon>
        <taxon>Bacillati</taxon>
        <taxon>Actinomycetota</taxon>
        <taxon>Actinomycetes</taxon>
        <taxon>Micrococcales</taxon>
        <taxon>Brevibacteriaceae</taxon>
        <taxon>Brevibacterium</taxon>
    </lineage>
</organism>
<dbReference type="Proteomes" id="UP000235703">
    <property type="component" value="Unassembled WGS sequence"/>
</dbReference>
<feature type="transmembrane region" description="Helical" evidence="2">
    <location>
        <begin position="6"/>
        <end position="26"/>
    </location>
</feature>
<dbReference type="RefSeq" id="WP_102161392.1">
    <property type="nucleotide sequence ID" value="NZ_PNFZ01000002.1"/>
</dbReference>
<keyword evidence="2" id="KW-1133">Transmembrane helix</keyword>
<proteinExistence type="predicted"/>
<comment type="caution">
    <text evidence="3">The sequence shown here is derived from an EMBL/GenBank/DDBJ whole genome shotgun (WGS) entry which is preliminary data.</text>
</comment>
<dbReference type="EMBL" id="PNFZ01000002">
    <property type="protein sequence ID" value="PMB98693.1"/>
    <property type="molecule type" value="Genomic_DNA"/>
</dbReference>
<feature type="transmembrane region" description="Helical" evidence="2">
    <location>
        <begin position="138"/>
        <end position="161"/>
    </location>
</feature>
<keyword evidence="4" id="KW-1185">Reference proteome</keyword>
<name>A0A2N6PJ42_9MICO</name>
<gene>
    <name evidence="3" type="ORF">CJ198_05090</name>
</gene>
<feature type="transmembrane region" description="Helical" evidence="2">
    <location>
        <begin position="38"/>
        <end position="57"/>
    </location>
</feature>
<dbReference type="AlphaFoldDB" id="A0A2N6PJ42"/>
<keyword evidence="2" id="KW-0812">Transmembrane</keyword>
<keyword evidence="2" id="KW-0472">Membrane</keyword>
<evidence type="ECO:0000256" key="2">
    <source>
        <dbReference type="SAM" id="Phobius"/>
    </source>
</evidence>
<feature type="region of interest" description="Disordered" evidence="1">
    <location>
        <begin position="67"/>
        <end position="98"/>
    </location>
</feature>
<dbReference type="PROSITE" id="PS51257">
    <property type="entry name" value="PROKAR_LIPOPROTEIN"/>
    <property type="match status" value="1"/>
</dbReference>
<accession>A0A2N6PJ42</accession>
<protein>
    <submittedName>
        <fullName evidence="3">Uncharacterized protein</fullName>
    </submittedName>
</protein>
<evidence type="ECO:0000313" key="3">
    <source>
        <dbReference type="EMBL" id="PMB98693.1"/>
    </source>
</evidence>
<evidence type="ECO:0000256" key="1">
    <source>
        <dbReference type="SAM" id="MobiDB-lite"/>
    </source>
</evidence>
<reference evidence="3 4" key="1">
    <citation type="submission" date="2017-09" db="EMBL/GenBank/DDBJ databases">
        <title>Bacterial strain isolated from the female urinary microbiota.</title>
        <authorList>
            <person name="Thomas-White K."/>
            <person name="Kumar N."/>
            <person name="Forster S."/>
            <person name="Putonti C."/>
            <person name="Lawley T."/>
            <person name="Wolfe A.J."/>
        </authorList>
    </citation>
    <scope>NUCLEOTIDE SEQUENCE [LARGE SCALE GENOMIC DNA]</scope>
    <source>
        <strain evidence="3 4">UMB0680</strain>
    </source>
</reference>
<evidence type="ECO:0000313" key="4">
    <source>
        <dbReference type="Proteomes" id="UP000235703"/>
    </source>
</evidence>